<evidence type="ECO:0000313" key="8">
    <source>
        <dbReference type="Proteomes" id="UP001142489"/>
    </source>
</evidence>
<comment type="similarity">
    <text evidence="1">Belongs to the class I-like SAM-binding methyltransferase superfamily. EEF2KMT family.</text>
</comment>
<dbReference type="Proteomes" id="UP001142489">
    <property type="component" value="Unassembled WGS sequence"/>
</dbReference>
<proteinExistence type="inferred from homology"/>
<comment type="caution">
    <text evidence="7">The sequence shown here is derived from an EMBL/GenBank/DDBJ whole genome shotgun (WGS) entry which is preliminary data.</text>
</comment>
<dbReference type="OrthoDB" id="194386at2759"/>
<dbReference type="EMBL" id="JAPFRF010000021">
    <property type="protein sequence ID" value="KAJ7305701.1"/>
    <property type="molecule type" value="Genomic_DNA"/>
</dbReference>
<dbReference type="Gene3D" id="3.40.50.150">
    <property type="entry name" value="Vaccinia Virus protein VP39"/>
    <property type="match status" value="1"/>
</dbReference>
<sequence>METEPIRPLLPPGAPAEEEEEEEEEKLAIRFQQGFLAGKRLGTLPWEDLEKTLRTSEDSSTVLSILQKTVFHPLCLKYPLSVKYRKCFLTELIKKHESTGAEPLDPLYEALGNVLTTEEKTHCYKSYLLPAGDAVTLCENVAIISQGTTGLVTWDAGLYLAEWALQNQAVFSNRNVLELGSGIGLTGIVVCKACRPKAYTFSDHHPSVLQQLSENICLNGLLPVSEACGHSPAKSNAQHPDAPRVTVAEIDWDQVTKEQLAALGPDVVIAADVVYDPELIQSLVGVLRKLSTGPRGGKAPEVYIAFAIRNPETYKCFQTELAQVGIAWQTVPGPPTNLFSYNQHANICILQLLIP</sequence>
<feature type="region of interest" description="Disordered" evidence="5">
    <location>
        <begin position="1"/>
        <end position="24"/>
    </location>
</feature>
<evidence type="ECO:0000256" key="2">
    <source>
        <dbReference type="ARBA" id="ARBA00022603"/>
    </source>
</evidence>
<dbReference type="SUPFAM" id="SSF53335">
    <property type="entry name" value="S-adenosyl-L-methionine-dependent methyltransferases"/>
    <property type="match status" value="1"/>
</dbReference>
<feature type="domain" description="FAM86 N-terminal" evidence="6">
    <location>
        <begin position="26"/>
        <end position="114"/>
    </location>
</feature>
<dbReference type="AlphaFoldDB" id="A0A9Q0X7U2"/>
<dbReference type="GO" id="GO:0032991">
    <property type="term" value="C:protein-containing complex"/>
    <property type="evidence" value="ECO:0007669"/>
    <property type="project" value="TreeGrafter"/>
</dbReference>
<dbReference type="GO" id="GO:0032259">
    <property type="term" value="P:methylation"/>
    <property type="evidence" value="ECO:0007669"/>
    <property type="project" value="UniProtKB-KW"/>
</dbReference>
<evidence type="ECO:0000256" key="5">
    <source>
        <dbReference type="SAM" id="MobiDB-lite"/>
    </source>
</evidence>
<keyword evidence="8" id="KW-1185">Reference proteome</keyword>
<dbReference type="InterPro" id="IPR019410">
    <property type="entry name" value="Methyltransf_16"/>
</dbReference>
<gene>
    <name evidence="7" type="ORF">JRQ81_010067</name>
</gene>
<name>A0A9Q0X7U2_9SAUR</name>
<dbReference type="PANTHER" id="PTHR14614">
    <property type="entry name" value="HEPATOCELLULAR CARCINOMA-ASSOCIATED ANTIGEN"/>
    <property type="match status" value="1"/>
</dbReference>
<reference evidence="7" key="1">
    <citation type="journal article" date="2023" name="DNA Res.">
        <title>Chromosome-level genome assembly of Phrynocephalus forsythii using third-generation DNA sequencing and Hi-C analysis.</title>
        <authorList>
            <person name="Qi Y."/>
            <person name="Zhao W."/>
            <person name="Zhao Y."/>
            <person name="Niu C."/>
            <person name="Cao S."/>
            <person name="Zhang Y."/>
        </authorList>
    </citation>
    <scope>NUCLEOTIDE SEQUENCE</scope>
    <source>
        <tissue evidence="7">Muscle</tissue>
    </source>
</reference>
<evidence type="ECO:0000313" key="7">
    <source>
        <dbReference type="EMBL" id="KAJ7305701.1"/>
    </source>
</evidence>
<keyword evidence="2" id="KW-0489">Methyltransferase</keyword>
<accession>A0A9Q0X7U2</accession>
<keyword evidence="3" id="KW-0808">Transferase</keyword>
<dbReference type="InterPro" id="IPR029426">
    <property type="entry name" value="FAM86_N"/>
</dbReference>
<dbReference type="InterPro" id="IPR029063">
    <property type="entry name" value="SAM-dependent_MTases_sf"/>
</dbReference>
<evidence type="ECO:0000256" key="4">
    <source>
        <dbReference type="ARBA" id="ARBA00022691"/>
    </source>
</evidence>
<dbReference type="Pfam" id="PF10294">
    <property type="entry name" value="Methyltransf_16"/>
    <property type="match status" value="1"/>
</dbReference>
<evidence type="ECO:0000256" key="3">
    <source>
        <dbReference type="ARBA" id="ARBA00022679"/>
    </source>
</evidence>
<keyword evidence="4" id="KW-0949">S-adenosyl-L-methionine</keyword>
<dbReference type="GO" id="GO:0008168">
    <property type="term" value="F:methyltransferase activity"/>
    <property type="evidence" value="ECO:0007669"/>
    <property type="project" value="UniProtKB-KW"/>
</dbReference>
<evidence type="ECO:0000259" key="6">
    <source>
        <dbReference type="Pfam" id="PF14904"/>
    </source>
</evidence>
<dbReference type="Pfam" id="PF14904">
    <property type="entry name" value="FAM86"/>
    <property type="match status" value="1"/>
</dbReference>
<organism evidence="7 8">
    <name type="scientific">Phrynocephalus forsythii</name>
    <dbReference type="NCBI Taxonomy" id="171643"/>
    <lineage>
        <taxon>Eukaryota</taxon>
        <taxon>Metazoa</taxon>
        <taxon>Chordata</taxon>
        <taxon>Craniata</taxon>
        <taxon>Vertebrata</taxon>
        <taxon>Euteleostomi</taxon>
        <taxon>Lepidosauria</taxon>
        <taxon>Squamata</taxon>
        <taxon>Bifurcata</taxon>
        <taxon>Unidentata</taxon>
        <taxon>Episquamata</taxon>
        <taxon>Toxicofera</taxon>
        <taxon>Iguania</taxon>
        <taxon>Acrodonta</taxon>
        <taxon>Agamidae</taxon>
        <taxon>Agaminae</taxon>
        <taxon>Phrynocephalus</taxon>
    </lineage>
</organism>
<protein>
    <recommendedName>
        <fullName evidence="6">FAM86 N-terminal domain-containing protein</fullName>
    </recommendedName>
</protein>
<evidence type="ECO:0000256" key="1">
    <source>
        <dbReference type="ARBA" id="ARBA00005511"/>
    </source>
</evidence>
<dbReference type="PANTHER" id="PTHR14614:SF130">
    <property type="entry name" value="PROTEIN-LYSINE N-METHYLTRANSFERASE EEF2KMT"/>
    <property type="match status" value="1"/>
</dbReference>